<keyword evidence="2 9" id="KW-0732">Signal</keyword>
<keyword evidence="5" id="KW-1015">Disulfide bond</keyword>
<evidence type="ECO:0000256" key="7">
    <source>
        <dbReference type="ARBA" id="ARBA00024195"/>
    </source>
</evidence>
<dbReference type="GO" id="GO:0004252">
    <property type="term" value="F:serine-type endopeptidase activity"/>
    <property type="evidence" value="ECO:0007669"/>
    <property type="project" value="InterPro"/>
</dbReference>
<feature type="domain" description="Peptidase S1" evidence="10">
    <location>
        <begin position="322"/>
        <end position="467"/>
    </location>
</feature>
<dbReference type="FunFam" id="2.40.10.10:FF:000002">
    <property type="entry name" value="Transmembrane protease serine"/>
    <property type="match status" value="1"/>
</dbReference>
<protein>
    <submittedName>
        <fullName evidence="12">Testisin-like</fullName>
    </submittedName>
</protein>
<dbReference type="FunFam" id="2.40.10.10:FF:000039">
    <property type="entry name" value="Brain-specific serine protease 4"/>
    <property type="match status" value="1"/>
</dbReference>
<evidence type="ECO:0000313" key="11">
    <source>
        <dbReference type="Proteomes" id="UP000515140"/>
    </source>
</evidence>
<evidence type="ECO:0000256" key="1">
    <source>
        <dbReference type="ARBA" id="ARBA00022670"/>
    </source>
</evidence>
<dbReference type="InterPro" id="IPR001254">
    <property type="entry name" value="Trypsin_dom"/>
</dbReference>
<evidence type="ECO:0000256" key="4">
    <source>
        <dbReference type="ARBA" id="ARBA00022825"/>
    </source>
</evidence>
<dbReference type="CDD" id="cd00190">
    <property type="entry name" value="Tryp_SPc"/>
    <property type="match status" value="1"/>
</dbReference>
<gene>
    <name evidence="12" type="primary">LOC110214516</name>
</gene>
<dbReference type="InterPro" id="IPR009003">
    <property type="entry name" value="Peptidase_S1_PA"/>
</dbReference>
<keyword evidence="3 8" id="KW-0378">Hydrolase</keyword>
<keyword evidence="6" id="KW-0325">Glycoprotein</keyword>
<evidence type="ECO:0000256" key="5">
    <source>
        <dbReference type="ARBA" id="ARBA00023157"/>
    </source>
</evidence>
<evidence type="ECO:0000256" key="2">
    <source>
        <dbReference type="ARBA" id="ARBA00022729"/>
    </source>
</evidence>
<dbReference type="Pfam" id="PF00089">
    <property type="entry name" value="Trypsin"/>
    <property type="match status" value="2"/>
</dbReference>
<dbReference type="PROSITE" id="PS00134">
    <property type="entry name" value="TRYPSIN_HIS"/>
    <property type="match status" value="1"/>
</dbReference>
<evidence type="ECO:0000313" key="12">
    <source>
        <dbReference type="RefSeq" id="XP_020851132.1"/>
    </source>
</evidence>
<organism evidence="11 12">
    <name type="scientific">Phascolarctos cinereus</name>
    <name type="common">Koala</name>
    <dbReference type="NCBI Taxonomy" id="38626"/>
    <lineage>
        <taxon>Eukaryota</taxon>
        <taxon>Metazoa</taxon>
        <taxon>Chordata</taxon>
        <taxon>Craniata</taxon>
        <taxon>Vertebrata</taxon>
        <taxon>Euteleostomi</taxon>
        <taxon>Mammalia</taxon>
        <taxon>Metatheria</taxon>
        <taxon>Diprotodontia</taxon>
        <taxon>Phascolarctidae</taxon>
        <taxon>Phascolarctos</taxon>
    </lineage>
</organism>
<feature type="signal peptide" evidence="9">
    <location>
        <begin position="1"/>
        <end position="18"/>
    </location>
</feature>
<keyword evidence="1 8" id="KW-0645">Protease</keyword>
<dbReference type="InterPro" id="IPR001314">
    <property type="entry name" value="Peptidase_S1A"/>
</dbReference>
<dbReference type="PROSITE" id="PS50240">
    <property type="entry name" value="TRYPSIN_DOM"/>
    <property type="match status" value="2"/>
</dbReference>
<dbReference type="InParanoid" id="A0A6P5L0B9"/>
<evidence type="ECO:0000259" key="10">
    <source>
        <dbReference type="PROSITE" id="PS50240"/>
    </source>
</evidence>
<feature type="domain" description="Peptidase S1" evidence="10">
    <location>
        <begin position="55"/>
        <end position="299"/>
    </location>
</feature>
<dbReference type="GO" id="GO:0006508">
    <property type="term" value="P:proteolysis"/>
    <property type="evidence" value="ECO:0007669"/>
    <property type="project" value="UniProtKB-KW"/>
</dbReference>
<dbReference type="Gene3D" id="2.40.10.10">
    <property type="entry name" value="Trypsin-like serine proteases"/>
    <property type="match status" value="4"/>
</dbReference>
<dbReference type="PROSITE" id="PS00135">
    <property type="entry name" value="TRYPSIN_SER"/>
    <property type="match status" value="2"/>
</dbReference>
<dbReference type="SMART" id="SM00020">
    <property type="entry name" value="Tryp_SPc"/>
    <property type="match status" value="2"/>
</dbReference>
<evidence type="ECO:0000256" key="3">
    <source>
        <dbReference type="ARBA" id="ARBA00022801"/>
    </source>
</evidence>
<dbReference type="GeneID" id="110214516"/>
<feature type="chain" id="PRO_5027783660" evidence="9">
    <location>
        <begin position="19"/>
        <end position="496"/>
    </location>
</feature>
<evidence type="ECO:0000256" key="9">
    <source>
        <dbReference type="SAM" id="SignalP"/>
    </source>
</evidence>
<proteinExistence type="inferred from homology"/>
<keyword evidence="11" id="KW-1185">Reference proteome</keyword>
<dbReference type="PANTHER" id="PTHR24253">
    <property type="entry name" value="TRANSMEMBRANE PROTEASE SERINE"/>
    <property type="match status" value="1"/>
</dbReference>
<accession>A0A6P5L0B9</accession>
<evidence type="ECO:0000256" key="8">
    <source>
        <dbReference type="RuleBase" id="RU363034"/>
    </source>
</evidence>
<reference evidence="12" key="1">
    <citation type="submission" date="2025-08" db="UniProtKB">
        <authorList>
            <consortium name="RefSeq"/>
        </authorList>
    </citation>
    <scope>IDENTIFICATION</scope>
    <source>
        <tissue evidence="12">Spleen</tissue>
    </source>
</reference>
<name>A0A6P5L0B9_PHACI</name>
<dbReference type="InterPro" id="IPR033116">
    <property type="entry name" value="TRYPSIN_SER"/>
</dbReference>
<dbReference type="KEGG" id="pcw:110214516"/>
<comment type="similarity">
    <text evidence="7">Belongs to the peptidase S1 family. CLIP subfamily.</text>
</comment>
<dbReference type="PANTHER" id="PTHR24253:SF144">
    <property type="entry name" value="CHYMOTRYPSIN-LIKE PROTEASE CTRL-1-RELATED"/>
    <property type="match status" value="1"/>
</dbReference>
<dbReference type="PRINTS" id="PR00722">
    <property type="entry name" value="CHYMOTRYPSIN"/>
</dbReference>
<sequence>MSWVSPTLLLPLLLGAQAYLGLQEVKLKKDKMGALDPDPKMIEKVCGQPEDSGRITGGEDSSITRWPWQASLHYKNHHICGGSLIHSDWVMTAAHCLQNKRKIRHWKIFLGSSVLLPRLFPFFRPKRYSVKKIIIHPYFYGTPPKDIALAKLRSPVRFKETIQPICIPPSRTFFENVTMCWVTGWGKTKEGTTQRKSWYLQAVELPLIDQKTCDLYYHIGTNLSPSISRIYDDMTCAGFVQGKKDACQGDSGGPLTCKVKGIWHQAGIVSWGDGCGRPYRPSVFTNVSVHTDWILSIINSSTFSLMPSKLLFLLTLQLPIHYSVEKFIVHPHFYGTPPKDIALAKLRSPVRFKETIQPICIPPSRTFFENEAQVPLIDQKTCNNYFHKAQPNIKFPMIFDDMTCAGFSDGKKDTCQGDSGGPLVCKVNEIWYQAGIASWGIGCGRNNLPGVYTNVSIYTSWIQQVIQSKNSTQLPTDVLSLLLFLLLLLLHPLLLH</sequence>
<dbReference type="AlphaFoldDB" id="A0A6P5L0B9"/>
<evidence type="ECO:0000256" key="6">
    <source>
        <dbReference type="ARBA" id="ARBA00023180"/>
    </source>
</evidence>
<dbReference type="Proteomes" id="UP000515140">
    <property type="component" value="Unplaced"/>
</dbReference>
<dbReference type="FunCoup" id="A0A6P5L0B9">
    <property type="interactions" value="307"/>
</dbReference>
<dbReference type="SUPFAM" id="SSF50494">
    <property type="entry name" value="Trypsin-like serine proteases"/>
    <property type="match status" value="2"/>
</dbReference>
<dbReference type="InterPro" id="IPR018114">
    <property type="entry name" value="TRYPSIN_HIS"/>
</dbReference>
<dbReference type="InterPro" id="IPR043504">
    <property type="entry name" value="Peptidase_S1_PA_chymotrypsin"/>
</dbReference>
<dbReference type="RefSeq" id="XP_020851132.1">
    <property type="nucleotide sequence ID" value="XM_020995473.1"/>
</dbReference>
<keyword evidence="4 8" id="KW-0720">Serine protease</keyword>